<keyword evidence="3" id="KW-0963">Cytoplasm</keyword>
<dbReference type="EMBL" id="JAOPGA020001538">
    <property type="protein sequence ID" value="KAL0489274.1"/>
    <property type="molecule type" value="Genomic_DNA"/>
</dbReference>
<feature type="domain" description="Dynein heavy chain linker" evidence="20">
    <location>
        <begin position="1224"/>
        <end position="1630"/>
    </location>
</feature>
<dbReference type="Gene3D" id="1.20.1270.280">
    <property type="match status" value="1"/>
</dbReference>
<dbReference type="Pfam" id="PF03028">
    <property type="entry name" value="Dynein_heavy"/>
    <property type="match status" value="1"/>
</dbReference>
<dbReference type="Pfam" id="PF12781">
    <property type="entry name" value="AAA_9"/>
    <property type="match status" value="1"/>
</dbReference>
<keyword evidence="11" id="KW-0505">Motor protein</keyword>
<dbReference type="Gene3D" id="1.20.920.30">
    <property type="match status" value="1"/>
</dbReference>
<dbReference type="InterPro" id="IPR024317">
    <property type="entry name" value="Dynein_heavy_chain_D4_dom"/>
</dbReference>
<feature type="domain" description="Dynein heavy chain AAA 5 extension" evidence="25">
    <location>
        <begin position="2251"/>
        <end position="2368"/>
    </location>
</feature>
<feature type="domain" description="Dynein heavy chain C-terminal" evidence="28">
    <location>
        <begin position="4083"/>
        <end position="4379"/>
    </location>
</feature>
<feature type="domain" description="Dynein heavy chain ATP-binding dynein motor region" evidence="24">
    <location>
        <begin position="3333"/>
        <end position="3551"/>
    </location>
</feature>
<dbReference type="FunFam" id="1.10.8.720:FF:000002">
    <property type="entry name" value="Dynein heavy chain 9, axonemal"/>
    <property type="match status" value="1"/>
</dbReference>
<dbReference type="InterPro" id="IPR043157">
    <property type="entry name" value="Dynein_AAA1S"/>
</dbReference>
<dbReference type="InterPro" id="IPR041228">
    <property type="entry name" value="Dynein_C"/>
</dbReference>
<feature type="coiled-coil region" evidence="17">
    <location>
        <begin position="3485"/>
        <end position="3519"/>
    </location>
</feature>
<dbReference type="FunFam" id="1.20.140.100:FF:000001">
    <property type="entry name" value="dynein heavy chain 17, axonemal"/>
    <property type="match status" value="1"/>
</dbReference>
<dbReference type="FunFam" id="3.40.50.300:FF:000738">
    <property type="entry name" value="Dynein heavy chain axonemal"/>
    <property type="match status" value="1"/>
</dbReference>
<dbReference type="Pfam" id="PF17852">
    <property type="entry name" value="Dynein_AAA_lid"/>
    <property type="match status" value="1"/>
</dbReference>
<dbReference type="InterPro" id="IPR042219">
    <property type="entry name" value="AAA_lid_11_sf"/>
</dbReference>
<keyword evidence="4" id="KW-0493">Microtubule</keyword>
<feature type="coiled-coil region" evidence="17">
    <location>
        <begin position="3181"/>
        <end position="3236"/>
    </location>
</feature>
<keyword evidence="5" id="KW-0677">Repeat</keyword>
<dbReference type="InterPro" id="IPR027417">
    <property type="entry name" value="P-loop_NTPase"/>
</dbReference>
<comment type="similarity">
    <text evidence="2">Belongs to the dynein heavy chain family.</text>
</comment>
<dbReference type="Gene3D" id="1.10.8.710">
    <property type="match status" value="1"/>
</dbReference>
<dbReference type="Pfam" id="PF08393">
    <property type="entry name" value="DHC_N2"/>
    <property type="match status" value="1"/>
</dbReference>
<evidence type="ECO:0000256" key="11">
    <source>
        <dbReference type="ARBA" id="ARBA00023175"/>
    </source>
</evidence>
<evidence type="ECO:0000256" key="12">
    <source>
        <dbReference type="ARBA" id="ARBA00023212"/>
    </source>
</evidence>
<dbReference type="InterPro" id="IPR024743">
    <property type="entry name" value="Dynein_HC_stalk"/>
</dbReference>
<evidence type="ECO:0000259" key="24">
    <source>
        <dbReference type="Pfam" id="PF12781"/>
    </source>
</evidence>
<evidence type="ECO:0000259" key="23">
    <source>
        <dbReference type="Pfam" id="PF12780"/>
    </source>
</evidence>
<keyword evidence="7" id="KW-0067">ATP-binding</keyword>
<evidence type="ECO:0000259" key="21">
    <source>
        <dbReference type="Pfam" id="PF12774"/>
    </source>
</evidence>
<dbReference type="FunFam" id="1.20.58.1120:FF:000001">
    <property type="entry name" value="dynein heavy chain 2, axonemal"/>
    <property type="match status" value="1"/>
</dbReference>
<evidence type="ECO:0000259" key="26">
    <source>
        <dbReference type="Pfam" id="PF17857"/>
    </source>
</evidence>
<dbReference type="Pfam" id="PF18199">
    <property type="entry name" value="Dynein_C"/>
    <property type="match status" value="1"/>
</dbReference>
<evidence type="ECO:0000256" key="6">
    <source>
        <dbReference type="ARBA" id="ARBA00022741"/>
    </source>
</evidence>
<sequence length="4384" mass="507229">MKNKPLKVNNENIDDVLFYEEIVGDPLKHASLVLEELYLPLIKNNKNQRNWPKVVSHDVMRQFHRFTGNLNLFVGQTQGTVNLPIPPLEDLNADKTEDDRGLLHSLESAVIDWSREIKMLNTAEKKGQFYGPQYEIEFWHSKYSNLKNLDTQLKDDKISLVIKTLEKSNSTYVSGFKRMLVDLDHADQIYLYLLPLKRYIVDLTAGTLEIKNLPQVIRPIMHLISLVWTNCKHYNTVKLVVLIREICNDIINQTHLYIGDTSQVWANDLAETAKKLKTAIKSLSTCKQIYYEYRKRTNEQCPNKQWKFENATVFNRLDQFMERLQDVYDIILYVEDFSNLDKIEIGGVKGELLTVMVQQVHREFCETQQRIQTVEYDYLDLQQSQFDIDFFNFCSCIKDFDKRLCYAISKGFQQCTTAASAFKLLESFSTQMRRDMIRIEIETKYIQLMNLYSRDLSTVHQIFTKNKEDPPVLNNLPRVSGSFAWCNALMQRISWPMQKLSKLNQVPVIAKAPEMENIKKKFVWLVKRMREFEDALYQKWVDEVEKHTLSKLNNTLFKRLPDKRLIVNFDSALSSCIQEVKYFNQFKMQVPTNAESIYTAKDRFRYLIGHMELMTRQYNTVIQTLTNVERPLIQHRLKSIDEQIQQATTSLNWRSDNIQWFVEDTSSRVKDMYDRVNFLKGNVRTIEKMIASWMNLPQVIIMSSVAQNRDKNKDKEQVGRSSCKLVNFVAFWRHKNGSITEPNHDQEQCLTNKIYMQWKNKISTVIHKDSDVGSQGHNIHKIVATSLDKIQAEKTSPEWHSYLQHIDHLVSQGLFDAIKSCLQFLISSMSYVHLVNEFGVATQQAAPHIHNQQPTVLIQVKLELIGADAVFTPNISPQSTNSIQDKVNKWIHQMFSLGSQLYRIDDPNVSLEKFIAESTEHEDLKNKVLQLTDATVFKMKDLRQAYCKYSHLWTENPNDFLQRFVKGQLEDNEDFQDNEMMFDEEDNDAIKQDEALSLNEFEIQIVKYEKLLEQIRELPDAINYGWITVDASNIRQAVSMMASKWRLTFLDHLTNRVKGALDDFDHFVDRMKLGLKQEVAKDDYDKLKEMMGYLLEIKERPENTKGEAHFEPLKDTVYLLKKYDVKVPLDVINALDDGKKQMEGFSEEIKKITKSETNFNDESNSFRDEFLQISPFDYKIGIYKSYKIMDEVHVRINVIEDELKELRAKQKLFGLMQNHGKAIKECRTELKLLKKIWDLAAMVNWQIEDWKSVAFLSIDYDEIQEQTKRFKMELNALDKRVKRWDAFNGLSQDVNNFVVTLPLIQKLRNPGMRKRHWGMLMQKANVNFELSEHFRLENLLALHLHNYVETVEEIVDRAVKEMKMEKQISDLKQIWSNLYFAFQKHSHDENVQLVKISEEIIENMEDHQVQLQNSSAQRFVDFFIMEIEEWQQKLGKVDTIITLLSDVQRKWLYLETIFIGSDDIREQLPEDTQRFDTVDQEFKQILKNAQAVKSVIEFSGTHGLEEHLTHLQEQLTMCENKLSAYLEEKKKSFPRFYFTAVTDLLDILSKGGQSPHHVMKHMGKLFQAVSTLKFRKDANGNDTNEAIGVISREGEYIKLKEPCLLQGKVEVWLNQLDQVIKNSLRHILAKSVQTYEDKPREKWLLDYPSQIVLVACQIYWTQEVNISFEQLEENNENAMRDYNKKQLHQLNQLIQMVQQPLDSESRQKIMNLVTIDVHARDVVDRLIAERVQSASSFEWQSQLRQRWDESHMDTIIEICDATFKYGYEYLGNGPRLVITPLTDRIYITLTQSLHLIMGGAPAGPAGTGKTETTKDLGSQLGKPVYVFNCSDQMDNTTLGDIFKGLASSGSWGCFDEFNRIAVEVLSVVSTQFKSVLNAIKAKKSKFMFEKDEISLDPTCGAFITMNPGYLGRTELPESLKALFRPVTVVVPDLELICENMLMAEGFINARPLAKKFITLYSLNNDLLSKQDHYDWGLRAIKSVLVVAGTLKRAEPQVPEDHILMRALRDFNLPKIVVDDLEVFTGLIEDLFPGIDPPRKVDKSFEELIANEIKEAGWQPEENLVLKVVQLAELLFVRHSVFIIGPAGAGKTVAWKSLQMSMSKRDPNNKVMVRDLNPKAITSHELYGHFSDTNGEWHDGLLSNIMRELANMEDTKPKWIILDGDLDTEWIESMNSVMDDNRILTLANNDRIPLKSHMRLIFEISHLKYATPATVSRAGILYISDKDIGWSPYITSWIDRRPNTERAQMLVLVERYLPESLRYIKREFKHIIPISDFAMVQSLCYLLDGLLTPENVPSGTEKDVYEAYFVFAAIWSFGGALQENDKKTCKIQFDKWWRNTWKAVKFPEEGTVFDYYYNAKAGKFIQWKDKVQEFIYSPEIPLSDVMVSTEETVCIEYFMDLLVHFGKPFLLHHSTKYHGEFNLEKKGGNRKIGPSGNKTMVFFIDDMNMPAVDQYGTQSPIQLLRQHIDYGHWYDRQKLTLKEVVKVQYVACMNPTAGSFTVNPRLQRHFVTLAVNFPNQSSLLKIYQSILNGHMMKFGRELLEMVPDLVKNVLNLHDKITVTFTKTASNFHYEFNLRHLSNVFEGLLRSDPDHLRTPVKMLRLWIHEILRVYSDRMTCQDDVNQLRTIITQLCKTDYQSIIEESNREPILFSHFAHGVATGENIYDEFTTMDKASNTLNKALEEYNKLNPVMNLVLFEDAISHICRISRILQAPNGNALLVGVGGSGKQSLSRLAAFISDFQVNQITITRGYNVENLKEDLRGMYRKTGIRNQGTVFLFTDTQIVDERFLVYINDLLSSGNIPDLFTKDEQTEIANSLRTEAKSSGVVDVSADNCWRYFISKVRRNLHVVLCFSPVGSNFRVRARKFPALVNCTVIDWFFPWPHEALLRVANRFLSEEQLGNHQDLITQFMAFAHEKVNEISTVFRNVQNRYSYTTPKSYLELIKLYKYMLADKRKGIKTRKSRLEMGLEKLQQTTNNVAKLEKQLQEQKLNVEEKKKDAEIKLDTVSTSRKSIEEQNKKALEEERKATQIKEVVEESKAKCDVELSKAEPIVERAKEALNSLKVSELTELRSMKAPAPGIVFVFAAVLTLLSPKSGVSRDVSWSAAQKKMSIGAEKFLKLLENYDKENIAPAIVQELELKYLSKKEEFNPDVIFSKSQACAGLCKWVINVVAFFKIHCEVEPLRHKLVEAEAQLVDAQEKLNKVRRRVDKLNKALKKLELEFQEANQKKLDVIAEQKRTELKLELAQRFVKALASENVRWTEGIKKLQIQDSFLVGDVLLISAFVSYAGSYDNKFRNQLISEWTQFLNRVQIPITTDLDPISLLSDDAEIAKWNNNKLPTDQTSIENGCILMNCERWPLIIDPQLQGITWIKNQFGKNLTCVRLDNKKIIEIMERSIQSGHTVLVENIGETIDATLAPILGRNILNRSGTKVIKLENEVEYNDQFKLIFHTKLSNPHYNPEIQAETTLINFTVTEKGLEDQLLALVVQKEREDLEERRAELSIKQNKFKIDLKQLEDQLLENLNNSGDNVIENIDLIENLEESKRMSDMIKLQVAESEATEKQINFAREDYRKVATRGSILYFLLDQLKMIQNMYQFSLSSFVVVFNRAIQGTEKNQDLQIRIHNLIENITYSVFIYTDRGLFERHKLIFSTALCLKIIEDELDPQLLDFLIRSVQIIDDKETNPFDDWMSEECWIACNTLVKIGKGFEKLVDDIKASSKRWKTWSMNEAPERIQFPQDWKNKSDFQKLLVMKALRPDRLTQAVRTYVGDKLDKKYTAPNPFVLDAVFAESRPGTPLFFILFPGADPIKDIESLGKKLGFSEENDKFSNISLGKGQEQIAEDALTKAYKNGGWVVLQNIHLMQKWLHRLERELEVLSEGSHKDFRVFLSAEPGSNPIPQSILQASIKITNEPPENLKANMLRAFANFTPERLESSIKQSEFKTILFSLCFFHSIVLGRRKFGYQGWSRSYSFNTGDLTISADVLYNYLESNDAIPWADLRYIFGEIMYGGHITDKWDRRTCCTYLELFMREALFEEMELAPKFQVAPVGSYSEYEEYIENSLPDESPVMFGLHPNAEIDFLTNEAQNLFSAIAMLRTATSSGVSGLVESKETRISNRIAELLESIDSKHFDMMEISGRADKKNPYVCVVLQECERMNLLLNEIKVSLRELKRGLNGELTISEQMDQLLNAIDLDKVPMIWTKVAYPSLRSLPTWFKDLMRRIEQLEEWSSELMLPKTVWISGLFNPMSFLTAVMQTTARKTGQPLDKMCLQTEVLKRYKSDITSIPRDGCYIHGLFLEGAGWDIKSSVLCESELKELNTEMPVIHVKAVPVDKRDLKNVYECPVYITSQRGPTFIFTAQLKTKHEVSKWVLAGAALLLQPKTV</sequence>
<dbReference type="InterPro" id="IPR013594">
    <property type="entry name" value="Dynein_heavy_tail"/>
</dbReference>
<dbReference type="FunFam" id="3.20.180.20:FF:000001">
    <property type="entry name" value="Dynein axonemal heavy chain 5"/>
    <property type="match status" value="1"/>
</dbReference>
<dbReference type="Gene3D" id="1.10.8.1220">
    <property type="match status" value="1"/>
</dbReference>
<comment type="caution">
    <text evidence="29">The sequence shown here is derived from an EMBL/GenBank/DDBJ whole genome shotgun (WGS) entry which is preliminary data.</text>
</comment>
<organism evidence="29 30">
    <name type="scientific">Acrasis kona</name>
    <dbReference type="NCBI Taxonomy" id="1008807"/>
    <lineage>
        <taxon>Eukaryota</taxon>
        <taxon>Discoba</taxon>
        <taxon>Heterolobosea</taxon>
        <taxon>Tetramitia</taxon>
        <taxon>Eutetramitia</taxon>
        <taxon>Acrasidae</taxon>
        <taxon>Acrasis</taxon>
    </lineage>
</organism>
<dbReference type="Proteomes" id="UP001431209">
    <property type="component" value="Unassembled WGS sequence"/>
</dbReference>
<evidence type="ECO:0000256" key="8">
    <source>
        <dbReference type="ARBA" id="ARBA00023017"/>
    </source>
</evidence>
<feature type="domain" description="Dynein heavy chain region D6 P-loop" evidence="18">
    <location>
        <begin position="3794"/>
        <end position="3910"/>
    </location>
</feature>
<dbReference type="FunFam" id="1.10.287.2620:FF:000002">
    <property type="entry name" value="Dynein heavy chain 2, axonemal"/>
    <property type="match status" value="1"/>
</dbReference>
<dbReference type="Gene3D" id="1.10.8.720">
    <property type="entry name" value="Region D6 of dynein motor"/>
    <property type="match status" value="1"/>
</dbReference>
<dbReference type="InterPro" id="IPR041466">
    <property type="entry name" value="Dynein_AAA5_ext"/>
</dbReference>
<dbReference type="GO" id="GO:0036159">
    <property type="term" value="P:inner dynein arm assembly"/>
    <property type="evidence" value="ECO:0007669"/>
    <property type="project" value="UniProtKB-ARBA"/>
</dbReference>
<evidence type="ECO:0000256" key="14">
    <source>
        <dbReference type="ARBA" id="ARBA00054075"/>
    </source>
</evidence>
<keyword evidence="10" id="KW-0969">Cilium</keyword>
<dbReference type="GO" id="GO:0036156">
    <property type="term" value="C:inner dynein arm"/>
    <property type="evidence" value="ECO:0007669"/>
    <property type="project" value="UniProtKB-ARBA"/>
</dbReference>
<dbReference type="FunFam" id="3.40.50.300:FF:000049">
    <property type="entry name" value="Dynein, axonemal, heavy chain 5"/>
    <property type="match status" value="1"/>
</dbReference>
<dbReference type="Pfam" id="PF12777">
    <property type="entry name" value="MT"/>
    <property type="match status" value="1"/>
</dbReference>
<feature type="domain" description="Dynein heavy chain tail" evidence="19">
    <location>
        <begin position="103"/>
        <end position="660"/>
    </location>
</feature>
<dbReference type="InterPro" id="IPR035699">
    <property type="entry name" value="AAA_6"/>
</dbReference>
<dbReference type="Gene3D" id="6.10.140.1060">
    <property type="match status" value="1"/>
</dbReference>
<evidence type="ECO:0000256" key="2">
    <source>
        <dbReference type="ARBA" id="ARBA00008887"/>
    </source>
</evidence>
<dbReference type="GO" id="GO:0008569">
    <property type="term" value="F:minus-end-directed microtubule motor activity"/>
    <property type="evidence" value="ECO:0007669"/>
    <property type="project" value="InterPro"/>
</dbReference>
<evidence type="ECO:0000256" key="15">
    <source>
        <dbReference type="ARBA" id="ARBA00063032"/>
    </source>
</evidence>
<accession>A0AAW2ZIV4</accession>
<feature type="coiled-coil region" evidence="17">
    <location>
        <begin position="2965"/>
        <end position="3034"/>
    </location>
</feature>
<dbReference type="Gene3D" id="3.10.490.20">
    <property type="match status" value="1"/>
</dbReference>
<dbReference type="InterPro" id="IPR041589">
    <property type="entry name" value="DNAH3_AAA_lid_1"/>
</dbReference>
<dbReference type="FunFam" id="3.40.50.300:FF:002141">
    <property type="entry name" value="Dynein heavy chain"/>
    <property type="match status" value="1"/>
</dbReference>
<dbReference type="GO" id="GO:0060294">
    <property type="term" value="P:cilium movement involved in cell motility"/>
    <property type="evidence" value="ECO:0007669"/>
    <property type="project" value="UniProtKB-ARBA"/>
</dbReference>
<dbReference type="FunFam" id="1.20.920.30:FF:000002">
    <property type="entry name" value="Dynein axonemal heavy chain 3"/>
    <property type="match status" value="1"/>
</dbReference>
<evidence type="ECO:0000313" key="29">
    <source>
        <dbReference type="EMBL" id="KAL0489274.1"/>
    </source>
</evidence>
<comment type="subunit">
    <text evidence="15">The I1 inner arm complex (also known as the f dynein complex) is a two-headed isoform composed of two heavy chains (1-alpha and 1-beta), three intermediate chains and three light chains. I1 occupies a specific position proximal to the first radial spoke and repeats every 96 nm along the length of the axoneme.</text>
</comment>
<evidence type="ECO:0000313" key="30">
    <source>
        <dbReference type="Proteomes" id="UP001431209"/>
    </source>
</evidence>
<dbReference type="InterPro" id="IPR043160">
    <property type="entry name" value="Dynein_C_barrel"/>
</dbReference>
<dbReference type="GO" id="GO:0008017">
    <property type="term" value="F:microtubule binding"/>
    <property type="evidence" value="ECO:0007669"/>
    <property type="project" value="UniProtKB-ARBA"/>
</dbReference>
<comment type="subcellular location">
    <subcellularLocation>
        <location evidence="1">Cytoplasm</location>
        <location evidence="1">Cytoskeleton</location>
        <location evidence="1">Cilium axoneme</location>
    </subcellularLocation>
</comment>
<comment type="function">
    <text evidence="14">Force generating protein of eukaryotic cilia and flagella. Produces force towards the minus ends of microtubules. Dynein has ATPase activity; the force-producing power stroke is thought to occur on release of ADP. Required for assembly of the I1 inner arm complex and its targeting to the appropriate axoneme location. Also required for phototaxis.</text>
</comment>
<dbReference type="InterPro" id="IPR035706">
    <property type="entry name" value="AAA_9"/>
</dbReference>
<dbReference type="InterPro" id="IPR013602">
    <property type="entry name" value="Dynein_heavy_linker"/>
</dbReference>
<evidence type="ECO:0000259" key="19">
    <source>
        <dbReference type="Pfam" id="PF08385"/>
    </source>
</evidence>
<evidence type="ECO:0000256" key="10">
    <source>
        <dbReference type="ARBA" id="ARBA00023069"/>
    </source>
</evidence>
<feature type="domain" description="Dynein heavy chain coiled coil stalk" evidence="22">
    <location>
        <begin position="2964"/>
        <end position="3303"/>
    </location>
</feature>
<dbReference type="FunFam" id="1.10.8.710:FF:000002">
    <property type="entry name" value="dynein heavy chain 17, axonemal"/>
    <property type="match status" value="1"/>
</dbReference>
<dbReference type="FunFam" id="3.40.50.300:FF:001275">
    <property type="entry name" value="Dynein heavy chain, putative"/>
    <property type="match status" value="1"/>
</dbReference>
<dbReference type="InterPro" id="IPR041658">
    <property type="entry name" value="AAA_lid_11"/>
</dbReference>
<evidence type="ECO:0000259" key="18">
    <source>
        <dbReference type="Pfam" id="PF03028"/>
    </source>
</evidence>
<gene>
    <name evidence="29" type="ORF">AKO1_013794</name>
</gene>
<keyword evidence="8" id="KW-0243">Dynein</keyword>
<dbReference type="Gene3D" id="3.40.50.300">
    <property type="entry name" value="P-loop containing nucleotide triphosphate hydrolases"/>
    <property type="match status" value="5"/>
</dbReference>
<dbReference type="SUPFAM" id="SSF52540">
    <property type="entry name" value="P-loop containing nucleoside triphosphate hydrolases"/>
    <property type="match status" value="4"/>
</dbReference>
<dbReference type="GO" id="GO:0051959">
    <property type="term" value="F:dynein light intermediate chain binding"/>
    <property type="evidence" value="ECO:0007669"/>
    <property type="project" value="InterPro"/>
</dbReference>
<dbReference type="PANTHER" id="PTHR45703:SF8">
    <property type="entry name" value="DYNEINS HEAVY CHAIN"/>
    <property type="match status" value="1"/>
</dbReference>
<dbReference type="Pfam" id="PF17857">
    <property type="entry name" value="AAA_lid_1"/>
    <property type="match status" value="1"/>
</dbReference>
<dbReference type="Gene3D" id="3.20.180.20">
    <property type="entry name" value="Dynein heavy chain, N-terminal domain 2"/>
    <property type="match status" value="1"/>
</dbReference>
<evidence type="ECO:0000259" key="22">
    <source>
        <dbReference type="Pfam" id="PF12777"/>
    </source>
</evidence>
<dbReference type="Pfam" id="PF18198">
    <property type="entry name" value="AAA_lid_11"/>
    <property type="match status" value="1"/>
</dbReference>
<evidence type="ECO:0000256" key="17">
    <source>
        <dbReference type="SAM" id="Coils"/>
    </source>
</evidence>
<dbReference type="Gene3D" id="1.20.140.100">
    <property type="entry name" value="Dynein heavy chain, N-terminal domain 2"/>
    <property type="match status" value="1"/>
</dbReference>
<dbReference type="InterPro" id="IPR042222">
    <property type="entry name" value="Dynein_2_N"/>
</dbReference>
<reference evidence="29 30" key="1">
    <citation type="submission" date="2024-03" db="EMBL/GenBank/DDBJ databases">
        <title>The Acrasis kona genome and developmental transcriptomes reveal deep origins of eukaryotic multicellular pathways.</title>
        <authorList>
            <person name="Sheikh S."/>
            <person name="Fu C.-J."/>
            <person name="Brown M.W."/>
            <person name="Baldauf S.L."/>
        </authorList>
    </citation>
    <scope>NUCLEOTIDE SEQUENCE [LARGE SCALE GENOMIC DNA]</scope>
    <source>
        <strain evidence="29 30">ATCC MYA-3509</strain>
    </source>
</reference>
<dbReference type="Pfam" id="PF12775">
    <property type="entry name" value="AAA_7"/>
    <property type="match status" value="1"/>
</dbReference>
<feature type="domain" description="Dynein heavy chain AAA module D4" evidence="23">
    <location>
        <begin position="2692"/>
        <end position="2950"/>
    </location>
</feature>
<dbReference type="Gene3D" id="1.10.472.130">
    <property type="match status" value="1"/>
</dbReference>
<evidence type="ECO:0000256" key="7">
    <source>
        <dbReference type="ARBA" id="ARBA00022840"/>
    </source>
</evidence>
<keyword evidence="12" id="KW-0206">Cytoskeleton</keyword>
<dbReference type="InterPro" id="IPR042228">
    <property type="entry name" value="Dynein_linker_3"/>
</dbReference>
<evidence type="ECO:0000256" key="13">
    <source>
        <dbReference type="ARBA" id="ARBA00023273"/>
    </source>
</evidence>
<name>A0AAW2ZIV4_9EUKA</name>
<evidence type="ECO:0000256" key="1">
    <source>
        <dbReference type="ARBA" id="ARBA00004430"/>
    </source>
</evidence>
<keyword evidence="6" id="KW-0547">Nucleotide-binding</keyword>
<evidence type="ECO:0000259" key="28">
    <source>
        <dbReference type="Pfam" id="PF18199"/>
    </source>
</evidence>
<keyword evidence="9 17" id="KW-0175">Coiled coil</keyword>
<feature type="domain" description="Dynein heavy chain 3 AAA+ lid" evidence="26">
    <location>
        <begin position="2548"/>
        <end position="2641"/>
    </location>
</feature>
<dbReference type="FunFam" id="3.40.50.300:FF:000153">
    <property type="entry name" value="Dynein axonemal heavy chain 1"/>
    <property type="match status" value="1"/>
</dbReference>
<dbReference type="FunFam" id="3.10.490.20:FF:000009">
    <property type="entry name" value="Dynein heavy chain 4"/>
    <property type="match status" value="1"/>
</dbReference>
<dbReference type="GO" id="GO:0005524">
    <property type="term" value="F:ATP binding"/>
    <property type="evidence" value="ECO:0007669"/>
    <property type="project" value="UniProtKB-KW"/>
</dbReference>
<dbReference type="FunFam" id="1.20.920.20:FF:000001">
    <property type="entry name" value="dynein heavy chain 2, axonemal"/>
    <property type="match status" value="1"/>
</dbReference>
<dbReference type="Gene3D" id="1.20.920.20">
    <property type="match status" value="1"/>
</dbReference>
<evidence type="ECO:0000256" key="5">
    <source>
        <dbReference type="ARBA" id="ARBA00022737"/>
    </source>
</evidence>
<protein>
    <recommendedName>
        <fullName evidence="16">Dynein-1, subspecies f</fullName>
    </recommendedName>
</protein>
<feature type="domain" description="Dynein heavy chain AAA lid" evidence="27">
    <location>
        <begin position="3942"/>
        <end position="4077"/>
    </location>
</feature>
<feature type="coiled-coil region" evidence="17">
    <location>
        <begin position="1661"/>
        <end position="1688"/>
    </location>
</feature>
<evidence type="ECO:0000259" key="20">
    <source>
        <dbReference type="Pfam" id="PF08393"/>
    </source>
</evidence>
<evidence type="ECO:0000259" key="27">
    <source>
        <dbReference type="Pfam" id="PF18198"/>
    </source>
</evidence>
<dbReference type="Gene3D" id="1.10.287.2620">
    <property type="match status" value="1"/>
</dbReference>
<evidence type="ECO:0000256" key="4">
    <source>
        <dbReference type="ARBA" id="ARBA00022701"/>
    </source>
</evidence>
<evidence type="ECO:0000259" key="25">
    <source>
        <dbReference type="Pfam" id="PF17852"/>
    </source>
</evidence>
<dbReference type="InterPro" id="IPR026983">
    <property type="entry name" value="DHC"/>
</dbReference>
<dbReference type="PANTHER" id="PTHR45703">
    <property type="entry name" value="DYNEIN HEAVY CHAIN"/>
    <property type="match status" value="1"/>
</dbReference>
<dbReference type="Pfam" id="PF12774">
    <property type="entry name" value="AAA_6"/>
    <property type="match status" value="1"/>
</dbReference>
<evidence type="ECO:0000256" key="9">
    <source>
        <dbReference type="ARBA" id="ARBA00023054"/>
    </source>
</evidence>
<dbReference type="FunFam" id="1.10.8.1220:FF:000001">
    <property type="entry name" value="Dynein axonemal heavy chain 5"/>
    <property type="match status" value="1"/>
</dbReference>
<keyword evidence="30" id="KW-1185">Reference proteome</keyword>
<dbReference type="Pfam" id="PF08385">
    <property type="entry name" value="DHC_N1"/>
    <property type="match status" value="1"/>
</dbReference>
<keyword evidence="13" id="KW-0966">Cell projection</keyword>
<proteinExistence type="inferred from homology"/>
<dbReference type="Pfam" id="PF12780">
    <property type="entry name" value="AAA_8"/>
    <property type="match status" value="1"/>
</dbReference>
<evidence type="ECO:0000256" key="16">
    <source>
        <dbReference type="ARBA" id="ARBA00077719"/>
    </source>
</evidence>
<dbReference type="InterPro" id="IPR004273">
    <property type="entry name" value="Dynein_heavy_D6_P-loop"/>
</dbReference>
<dbReference type="GO" id="GO:0005874">
    <property type="term" value="C:microtubule"/>
    <property type="evidence" value="ECO:0007669"/>
    <property type="project" value="UniProtKB-KW"/>
</dbReference>
<dbReference type="Gene3D" id="1.20.58.1120">
    <property type="match status" value="1"/>
</dbReference>
<evidence type="ECO:0000256" key="3">
    <source>
        <dbReference type="ARBA" id="ARBA00022490"/>
    </source>
</evidence>
<feature type="domain" description="Dynein heavy chain hydrolytic ATP-binding dynein motor region" evidence="21">
    <location>
        <begin position="1765"/>
        <end position="2091"/>
    </location>
</feature>
<dbReference type="GO" id="GO:0045505">
    <property type="term" value="F:dynein intermediate chain binding"/>
    <property type="evidence" value="ECO:0007669"/>
    <property type="project" value="InterPro"/>
</dbReference>